<dbReference type="PANTHER" id="PTHR48062">
    <property type="entry name" value="RECEPTOR-LIKE PROTEIN 14"/>
    <property type="match status" value="1"/>
</dbReference>
<reference evidence="6" key="1">
    <citation type="journal article" date="1997" name="Nucleic Acids Res.">
        <title>tRNAscan-SE: a program for improved detection of transfer RNA genes in genomic sequence.</title>
        <authorList>
            <person name="Lowe T.M."/>
            <person name="Eddy S.R."/>
        </authorList>
    </citation>
    <scope>NUCLEOTIDE SEQUENCE [LARGE SCALE GENOMIC DNA]</scope>
    <source>
        <strain evidence="6">r\B97-61/B2</strain>
    </source>
</reference>
<keyword evidence="5" id="KW-0472">Membrane</keyword>
<keyword evidence="5" id="KW-0812">Transmembrane</keyword>
<gene>
    <name evidence="7" type="primary">LOC108663222</name>
</gene>
<dbReference type="Proteomes" id="UP000694886">
    <property type="component" value="Chromosome 9"/>
</dbReference>
<dbReference type="Gene3D" id="3.80.10.10">
    <property type="entry name" value="Ribonuclease Inhibitor"/>
    <property type="match status" value="1"/>
</dbReference>
<feature type="transmembrane region" description="Helical" evidence="5">
    <location>
        <begin position="132"/>
        <end position="153"/>
    </location>
</feature>
<dbReference type="InterPro" id="IPR051502">
    <property type="entry name" value="RLP_Defense_Trigger"/>
</dbReference>
<protein>
    <submittedName>
        <fullName evidence="7">LRR receptor-like serine/threonine-protein kinase ERL1</fullName>
    </submittedName>
</protein>
<evidence type="ECO:0000256" key="5">
    <source>
        <dbReference type="SAM" id="Phobius"/>
    </source>
</evidence>
<accession>A0AB32WWW2</accession>
<proteinExistence type="inferred from homology"/>
<keyword evidence="2" id="KW-0433">Leucine-rich repeat</keyword>
<dbReference type="PANTHER" id="PTHR48062:SF21">
    <property type="entry name" value="RECEPTOR-LIKE PROTEIN 12"/>
    <property type="match status" value="1"/>
</dbReference>
<comment type="similarity">
    <text evidence="1">Belongs to the RLP family.</text>
</comment>
<dbReference type="AlphaFoldDB" id="A0AB32WWW2"/>
<evidence type="ECO:0000256" key="3">
    <source>
        <dbReference type="ARBA" id="ARBA00022737"/>
    </source>
</evidence>
<keyword evidence="4" id="KW-0675">Receptor</keyword>
<keyword evidence="3" id="KW-0677">Repeat</keyword>
<dbReference type="RefSeq" id="XP_017982291.1">
    <property type="nucleotide sequence ID" value="XM_018126802.1"/>
</dbReference>
<dbReference type="Pfam" id="PF00560">
    <property type="entry name" value="LRR_1"/>
    <property type="match status" value="2"/>
</dbReference>
<evidence type="ECO:0000313" key="6">
    <source>
        <dbReference type="Proteomes" id="UP000694886"/>
    </source>
</evidence>
<dbReference type="Gramene" id="Tc09v2_t013010.1">
    <property type="protein sequence ID" value="Tc09v2_p013010.1"/>
    <property type="gene ID" value="Tc09v2_g013010"/>
</dbReference>
<evidence type="ECO:0000256" key="2">
    <source>
        <dbReference type="ARBA" id="ARBA00022614"/>
    </source>
</evidence>
<evidence type="ECO:0000256" key="1">
    <source>
        <dbReference type="ARBA" id="ARBA00009592"/>
    </source>
</evidence>
<keyword evidence="5" id="KW-1133">Transmembrane helix</keyword>
<sequence length="189" mass="21210">MTGEISHEMKNFHEIIILNLSYNNLIEPIPPSFSNLRNIESLDLSYNNLSGSIPLQLVDLSFLASFNVSYNNLSGKPPPRTNQFASDFDENSYWGNPFLCGEPLPKKCSIIEVSSNSTEDGEDVGLIDVTSFYVTFTVSYITVLLSIAVVLFINPYRRGAWFYLVEKCINSCFYFVVGNLPKLFGCGNM</sequence>
<organism evidence="6 7">
    <name type="scientific">Theobroma cacao</name>
    <name type="common">Cacao</name>
    <name type="synonym">Cocoa</name>
    <dbReference type="NCBI Taxonomy" id="3641"/>
    <lineage>
        <taxon>Eukaryota</taxon>
        <taxon>Viridiplantae</taxon>
        <taxon>Streptophyta</taxon>
        <taxon>Embryophyta</taxon>
        <taxon>Tracheophyta</taxon>
        <taxon>Spermatophyta</taxon>
        <taxon>Magnoliopsida</taxon>
        <taxon>eudicotyledons</taxon>
        <taxon>Gunneridae</taxon>
        <taxon>Pentapetalae</taxon>
        <taxon>rosids</taxon>
        <taxon>malvids</taxon>
        <taxon>Malvales</taxon>
        <taxon>Malvaceae</taxon>
        <taxon>Byttnerioideae</taxon>
        <taxon>Theobroma</taxon>
    </lineage>
</organism>
<dbReference type="KEGG" id="tcc:108663222"/>
<evidence type="ECO:0000313" key="7">
    <source>
        <dbReference type="RefSeq" id="XP_017982291.1"/>
    </source>
</evidence>
<dbReference type="GeneID" id="108663222"/>
<reference evidence="7" key="2">
    <citation type="submission" date="2025-08" db="UniProtKB">
        <authorList>
            <consortium name="RefSeq"/>
        </authorList>
    </citation>
    <scope>IDENTIFICATION</scope>
</reference>
<evidence type="ECO:0000256" key="4">
    <source>
        <dbReference type="ARBA" id="ARBA00023170"/>
    </source>
</evidence>
<dbReference type="InterPro" id="IPR032675">
    <property type="entry name" value="LRR_dom_sf"/>
</dbReference>
<name>A0AB32WWW2_THECC</name>
<dbReference type="SUPFAM" id="SSF52058">
    <property type="entry name" value="L domain-like"/>
    <property type="match status" value="1"/>
</dbReference>
<dbReference type="InterPro" id="IPR001611">
    <property type="entry name" value="Leu-rich_rpt"/>
</dbReference>